<evidence type="ECO:0000313" key="2">
    <source>
        <dbReference type="EMBL" id="KAK2811907.1"/>
    </source>
</evidence>
<dbReference type="AlphaFoldDB" id="A0AA88IK17"/>
<feature type="compositionally biased region" description="Gly residues" evidence="1">
    <location>
        <begin position="1"/>
        <end position="14"/>
    </location>
</feature>
<evidence type="ECO:0000313" key="3">
    <source>
        <dbReference type="Proteomes" id="UP001187415"/>
    </source>
</evidence>
<proteinExistence type="predicted"/>
<feature type="compositionally biased region" description="Basic residues" evidence="1">
    <location>
        <begin position="80"/>
        <end position="89"/>
    </location>
</feature>
<name>A0AA88IK17_CHASR</name>
<protein>
    <submittedName>
        <fullName evidence="2">Uncharacterized protein</fullName>
    </submittedName>
</protein>
<sequence>MEVGASGKGVGAKGGQMPRRRADPPSIVSPKRSRAVSGPGRSSGEIETGWRRVPGEAEEASSEEVEDSGEMELGVGREPGRHRGPRRRIREQSGRNDYSGDFIGGGPLEAGSSGEKAAAAMAAAAAEAMPVTMRQRDKKRDTLNRLFSVQETERRACRGEPRRSSPPQPIDLKSTRHEQCVKWRGESRGYLGASGRRQSGSGAPGRVTTKSNLSAESGGECDHGPCSQRRAKARAGAAPKLTATGETKECERTQPREEAAWRVDKREPVRSGERGGERRRPSSLTGPAVLRQQSRSSSDSDRVSRKGGKRRHRVESNLGRRTRGARAEGR</sequence>
<organism evidence="2 3">
    <name type="scientific">Channa striata</name>
    <name type="common">Snakehead murrel</name>
    <name type="synonym">Ophicephalus striatus</name>
    <dbReference type="NCBI Taxonomy" id="64152"/>
    <lineage>
        <taxon>Eukaryota</taxon>
        <taxon>Metazoa</taxon>
        <taxon>Chordata</taxon>
        <taxon>Craniata</taxon>
        <taxon>Vertebrata</taxon>
        <taxon>Euteleostomi</taxon>
        <taxon>Actinopterygii</taxon>
        <taxon>Neopterygii</taxon>
        <taxon>Teleostei</taxon>
        <taxon>Neoteleostei</taxon>
        <taxon>Acanthomorphata</taxon>
        <taxon>Anabantaria</taxon>
        <taxon>Anabantiformes</taxon>
        <taxon>Channoidei</taxon>
        <taxon>Channidae</taxon>
        <taxon>Channa</taxon>
    </lineage>
</organism>
<accession>A0AA88IK17</accession>
<feature type="region of interest" description="Disordered" evidence="1">
    <location>
        <begin position="127"/>
        <end position="330"/>
    </location>
</feature>
<dbReference type="Proteomes" id="UP001187415">
    <property type="component" value="Unassembled WGS sequence"/>
</dbReference>
<feature type="compositionally biased region" description="Basic and acidic residues" evidence="1">
    <location>
        <begin position="246"/>
        <end position="280"/>
    </location>
</feature>
<feature type="compositionally biased region" description="Basic and acidic residues" evidence="1">
    <location>
        <begin position="151"/>
        <end position="163"/>
    </location>
</feature>
<reference evidence="2" key="1">
    <citation type="submission" date="2023-07" db="EMBL/GenBank/DDBJ databases">
        <title>Chromosome-level Genome Assembly of Striped Snakehead (Channa striata).</title>
        <authorList>
            <person name="Liu H."/>
        </authorList>
    </citation>
    <scope>NUCLEOTIDE SEQUENCE</scope>
    <source>
        <strain evidence="2">Gz</strain>
        <tissue evidence="2">Muscle</tissue>
    </source>
</reference>
<gene>
    <name evidence="2" type="ORF">Q5P01_000129</name>
</gene>
<feature type="region of interest" description="Disordered" evidence="1">
    <location>
        <begin position="1"/>
        <end position="114"/>
    </location>
</feature>
<dbReference type="EMBL" id="JAUPFM010000156">
    <property type="protein sequence ID" value="KAK2811907.1"/>
    <property type="molecule type" value="Genomic_DNA"/>
</dbReference>
<evidence type="ECO:0000256" key="1">
    <source>
        <dbReference type="SAM" id="MobiDB-lite"/>
    </source>
</evidence>
<feature type="compositionally biased region" description="Low complexity" evidence="1">
    <location>
        <begin position="193"/>
        <end position="206"/>
    </location>
</feature>
<keyword evidence="3" id="KW-1185">Reference proteome</keyword>
<feature type="compositionally biased region" description="Basic and acidic residues" evidence="1">
    <location>
        <begin position="134"/>
        <end position="143"/>
    </location>
</feature>
<feature type="compositionally biased region" description="Acidic residues" evidence="1">
    <location>
        <begin position="56"/>
        <end position="70"/>
    </location>
</feature>
<comment type="caution">
    <text evidence="2">The sequence shown here is derived from an EMBL/GenBank/DDBJ whole genome shotgun (WGS) entry which is preliminary data.</text>
</comment>
<feature type="compositionally biased region" description="Basic and acidic residues" evidence="1">
    <location>
        <begin position="173"/>
        <end position="187"/>
    </location>
</feature>